<dbReference type="OrthoDB" id="1926761at2759"/>
<dbReference type="InterPro" id="IPR025558">
    <property type="entry name" value="DUF4283"/>
</dbReference>
<evidence type="ECO:0000256" key="1">
    <source>
        <dbReference type="PROSITE-ProRule" id="PRU00047"/>
    </source>
</evidence>
<dbReference type="PROSITE" id="PS50158">
    <property type="entry name" value="ZF_CCHC"/>
    <property type="match status" value="1"/>
</dbReference>
<dbReference type="GO" id="GO:0003676">
    <property type="term" value="F:nucleic acid binding"/>
    <property type="evidence" value="ECO:0007669"/>
    <property type="project" value="InterPro"/>
</dbReference>
<protein>
    <submittedName>
        <fullName evidence="4">GroES-like zinc-binding alcohol dehydrogenase family protein</fullName>
    </submittedName>
</protein>
<evidence type="ECO:0000256" key="2">
    <source>
        <dbReference type="SAM" id="MobiDB-lite"/>
    </source>
</evidence>
<dbReference type="Proteomes" id="UP000325315">
    <property type="component" value="Unassembled WGS sequence"/>
</dbReference>
<comment type="caution">
    <text evidence="4">The sequence shown here is derived from an EMBL/GenBank/DDBJ whole genome shotgun (WGS) entry which is preliminary data.</text>
</comment>
<dbReference type="InterPro" id="IPR040256">
    <property type="entry name" value="At4g02000-like"/>
</dbReference>
<dbReference type="PANTHER" id="PTHR31286:SF99">
    <property type="entry name" value="DUF4283 DOMAIN-CONTAINING PROTEIN"/>
    <property type="match status" value="1"/>
</dbReference>
<reference evidence="5" key="1">
    <citation type="journal article" date="2019" name="Plant Biotechnol. J.">
        <title>Genome sequencing of the Australian wild diploid species Gossypium australe highlights disease resistance and delayed gland morphogenesis.</title>
        <authorList>
            <person name="Cai Y."/>
            <person name="Cai X."/>
            <person name="Wang Q."/>
            <person name="Wang P."/>
            <person name="Zhang Y."/>
            <person name="Cai C."/>
            <person name="Xu Y."/>
            <person name="Wang K."/>
            <person name="Zhou Z."/>
            <person name="Wang C."/>
            <person name="Geng S."/>
            <person name="Li B."/>
            <person name="Dong Q."/>
            <person name="Hou Y."/>
            <person name="Wang H."/>
            <person name="Ai P."/>
            <person name="Liu Z."/>
            <person name="Yi F."/>
            <person name="Sun M."/>
            <person name="An G."/>
            <person name="Cheng J."/>
            <person name="Zhang Y."/>
            <person name="Shi Q."/>
            <person name="Xie Y."/>
            <person name="Shi X."/>
            <person name="Chang Y."/>
            <person name="Huang F."/>
            <person name="Chen Y."/>
            <person name="Hong S."/>
            <person name="Mi L."/>
            <person name="Sun Q."/>
            <person name="Zhang L."/>
            <person name="Zhou B."/>
            <person name="Peng R."/>
            <person name="Zhang X."/>
            <person name="Liu F."/>
        </authorList>
    </citation>
    <scope>NUCLEOTIDE SEQUENCE [LARGE SCALE GENOMIC DNA]</scope>
    <source>
        <strain evidence="5">cv. PA1801</strain>
    </source>
</reference>
<feature type="domain" description="CCHC-type" evidence="3">
    <location>
        <begin position="141"/>
        <end position="155"/>
    </location>
</feature>
<accession>A0A5B6VY62</accession>
<dbReference type="InterPro" id="IPR001878">
    <property type="entry name" value="Znf_CCHC"/>
</dbReference>
<keyword evidence="5" id="KW-1185">Reference proteome</keyword>
<evidence type="ECO:0000259" key="3">
    <source>
        <dbReference type="PROSITE" id="PS50158"/>
    </source>
</evidence>
<sequence length="308" mass="34415">MPRTMIVKLLGWKISYFAMVNKLLDLENDYFSVNFQTNEEYLEALASGPWTIFGHYLPVRPWTPAFSTNQPYPSSLLVWIRLPRMPECMFTKILLRFIGNAIGTIEKIDRNTNSTFGGQFVRLAIFIDLGKQLVSKLPLVCFECGRFGHKSDLCPHGPGETEMSEGISKSGGGKDISMKERIEGEKFGSCLIVEWRQRNKEVDKEIVENDALAKKFFKAGMTNKGTSGRKGMTKGKKKVISNLNGPKGESKLLQPITNMMPQHGLNGNLFKDRPGMGPRILDSGLESVQFWVVGCGLSKGKTIVVSLK</sequence>
<keyword evidence="1" id="KW-0862">Zinc</keyword>
<proteinExistence type="predicted"/>
<dbReference type="Pfam" id="PF14111">
    <property type="entry name" value="DUF4283"/>
    <property type="match status" value="1"/>
</dbReference>
<dbReference type="PANTHER" id="PTHR31286">
    <property type="entry name" value="GLYCINE-RICH CELL WALL STRUCTURAL PROTEIN 1.8-LIKE"/>
    <property type="match status" value="1"/>
</dbReference>
<evidence type="ECO:0000313" key="5">
    <source>
        <dbReference type="Proteomes" id="UP000325315"/>
    </source>
</evidence>
<gene>
    <name evidence="4" type="ORF">EPI10_024555</name>
</gene>
<keyword evidence="1" id="KW-0863">Zinc-finger</keyword>
<keyword evidence="1" id="KW-0479">Metal-binding</keyword>
<dbReference type="EMBL" id="SMMG02000005">
    <property type="protein sequence ID" value="KAA3474250.1"/>
    <property type="molecule type" value="Genomic_DNA"/>
</dbReference>
<organism evidence="4 5">
    <name type="scientific">Gossypium australe</name>
    <dbReference type="NCBI Taxonomy" id="47621"/>
    <lineage>
        <taxon>Eukaryota</taxon>
        <taxon>Viridiplantae</taxon>
        <taxon>Streptophyta</taxon>
        <taxon>Embryophyta</taxon>
        <taxon>Tracheophyta</taxon>
        <taxon>Spermatophyta</taxon>
        <taxon>Magnoliopsida</taxon>
        <taxon>eudicotyledons</taxon>
        <taxon>Gunneridae</taxon>
        <taxon>Pentapetalae</taxon>
        <taxon>rosids</taxon>
        <taxon>malvids</taxon>
        <taxon>Malvales</taxon>
        <taxon>Malvaceae</taxon>
        <taxon>Malvoideae</taxon>
        <taxon>Gossypium</taxon>
    </lineage>
</organism>
<name>A0A5B6VY62_9ROSI</name>
<evidence type="ECO:0000313" key="4">
    <source>
        <dbReference type="EMBL" id="KAA3474250.1"/>
    </source>
</evidence>
<dbReference type="AlphaFoldDB" id="A0A5B6VY62"/>
<dbReference type="GO" id="GO:0008270">
    <property type="term" value="F:zinc ion binding"/>
    <property type="evidence" value="ECO:0007669"/>
    <property type="project" value="UniProtKB-KW"/>
</dbReference>
<feature type="region of interest" description="Disordered" evidence="2">
    <location>
        <begin position="223"/>
        <end position="244"/>
    </location>
</feature>